<dbReference type="Proteomes" id="UP000253570">
    <property type="component" value="Unassembled WGS sequence"/>
</dbReference>
<dbReference type="PROSITE" id="PS00901">
    <property type="entry name" value="CYS_SYNTHASE"/>
    <property type="match status" value="1"/>
</dbReference>
<evidence type="ECO:0000256" key="6">
    <source>
        <dbReference type="ARBA" id="ARBA00029440"/>
    </source>
</evidence>
<feature type="domain" description="Tryptophan synthase beta chain-like PALP" evidence="7">
    <location>
        <begin position="7"/>
        <end position="305"/>
    </location>
</feature>
<dbReference type="SUPFAM" id="SSF53686">
    <property type="entry name" value="Tryptophan synthase beta subunit-like PLP-dependent enzymes"/>
    <property type="match status" value="1"/>
</dbReference>
<dbReference type="FunFam" id="3.40.50.1100:FF:000011">
    <property type="entry name" value="Cysteine synthase (o-acetylserine)"/>
    <property type="match status" value="1"/>
</dbReference>
<dbReference type="GO" id="GO:0006535">
    <property type="term" value="P:cysteine biosynthetic process from serine"/>
    <property type="evidence" value="ECO:0007669"/>
    <property type="project" value="InterPro"/>
</dbReference>
<evidence type="ECO:0000256" key="5">
    <source>
        <dbReference type="ARBA" id="ARBA00022946"/>
    </source>
</evidence>
<evidence type="ECO:0000259" key="7">
    <source>
        <dbReference type="Pfam" id="PF00291"/>
    </source>
</evidence>
<comment type="cofactor">
    <cofactor evidence="1">
        <name>pyridoxal 5'-phosphate</name>
        <dbReference type="ChEBI" id="CHEBI:597326"/>
    </cofactor>
</comment>
<gene>
    <name evidence="8" type="ORF">DBW71_05540</name>
</gene>
<evidence type="ECO:0000313" key="9">
    <source>
        <dbReference type="Proteomes" id="UP000253570"/>
    </source>
</evidence>
<dbReference type="EMBL" id="QOQD01000015">
    <property type="protein sequence ID" value="RCL72278.1"/>
    <property type="molecule type" value="Genomic_DNA"/>
</dbReference>
<dbReference type="AlphaFoldDB" id="A0A368DKA7"/>
<proteinExistence type="predicted"/>
<evidence type="ECO:0000256" key="1">
    <source>
        <dbReference type="ARBA" id="ARBA00001933"/>
    </source>
</evidence>
<evidence type="ECO:0000256" key="4">
    <source>
        <dbReference type="ARBA" id="ARBA00022898"/>
    </source>
</evidence>
<keyword evidence="4" id="KW-0663">Pyridoxal phosphate</keyword>
<comment type="pathway">
    <text evidence="6">Amino-acid biosynthesis.</text>
</comment>
<reference evidence="8 9" key="1">
    <citation type="journal article" date="2018" name="Microbiome">
        <title>Fine metagenomic profile of the Mediterranean stratified and mixed water columns revealed by assembly and recruitment.</title>
        <authorList>
            <person name="Haro-Moreno J.M."/>
            <person name="Lopez-Perez M."/>
            <person name="De La Torre J.R."/>
            <person name="Picazo A."/>
            <person name="Camacho A."/>
            <person name="Rodriguez-Valera F."/>
        </authorList>
    </citation>
    <scope>NUCLEOTIDE SEQUENCE [LARGE SCALE GENOMIC DNA]</scope>
    <source>
        <strain evidence="8">MED-G57</strain>
    </source>
</reference>
<dbReference type="CDD" id="cd01561">
    <property type="entry name" value="CBS_like"/>
    <property type="match status" value="1"/>
</dbReference>
<dbReference type="Pfam" id="PF00291">
    <property type="entry name" value="PALP"/>
    <property type="match status" value="1"/>
</dbReference>
<keyword evidence="5" id="KW-0809">Transit peptide</keyword>
<evidence type="ECO:0000313" key="8">
    <source>
        <dbReference type="EMBL" id="RCL72278.1"/>
    </source>
</evidence>
<keyword evidence="2" id="KW-0028">Amino-acid biosynthesis</keyword>
<evidence type="ECO:0000256" key="3">
    <source>
        <dbReference type="ARBA" id="ARBA00022679"/>
    </source>
</evidence>
<dbReference type="InterPro" id="IPR036052">
    <property type="entry name" value="TrpB-like_PALP_sf"/>
</dbReference>
<organism evidence="8 9">
    <name type="scientific">PS1 clade bacterium</name>
    <dbReference type="NCBI Taxonomy" id="2175152"/>
    <lineage>
        <taxon>Bacteria</taxon>
        <taxon>Pseudomonadati</taxon>
        <taxon>Pseudomonadota</taxon>
        <taxon>Alphaproteobacteria</taxon>
        <taxon>PS1 clade</taxon>
    </lineage>
</organism>
<accession>A0A368DKA7</accession>
<comment type="caution">
    <text evidence="8">The sequence shown here is derived from an EMBL/GenBank/DDBJ whole genome shotgun (WGS) entry which is preliminary data.</text>
</comment>
<dbReference type="NCBIfam" id="NF007989">
    <property type="entry name" value="PRK10717.1"/>
    <property type="match status" value="1"/>
</dbReference>
<keyword evidence="3" id="KW-0808">Transferase</keyword>
<dbReference type="InterPro" id="IPR001216">
    <property type="entry name" value="P-phosphate_BS"/>
</dbReference>
<dbReference type="InterPro" id="IPR050214">
    <property type="entry name" value="Cys_Synth/Cystath_Beta-Synth"/>
</dbReference>
<dbReference type="InterPro" id="IPR001926">
    <property type="entry name" value="TrpB-like_PALP"/>
</dbReference>
<dbReference type="GO" id="GO:0016765">
    <property type="term" value="F:transferase activity, transferring alkyl or aryl (other than methyl) groups"/>
    <property type="evidence" value="ECO:0007669"/>
    <property type="project" value="UniProtKB-ARBA"/>
</dbReference>
<dbReference type="Gene3D" id="3.40.50.1100">
    <property type="match status" value="2"/>
</dbReference>
<sequence length="333" mass="35956">MSNIVSQIGNTPLIYLEEVSKLTSCKIYGKAEFLNPGLSVKDRAALSIIENAEKRGDLRSGGTIVEGTAGNTGIGIALVANAKGYNVKIIIPETQSQEKFDTLNALGVELIKVPAVPFADPNNYQHIAKRIAKEEMRTNPNGAIFADQWNNLDNMSAHYSTTGPEIYNQTNGEVDAFICSVGTGGTLSGVSKYLREKNSSVKTGIADPKGAAMYNFFKNDQVKATQGNSISEGIGLGRVTPIIEEIEKVDYAYSIDDRDALPYIYNLVKNEGIILGGSSAINIAGAVNLAQDIGPGKTIVTILCDHGSRYQSKIYNTKFLKDKSLPIPDWLRS</sequence>
<dbReference type="PANTHER" id="PTHR10314">
    <property type="entry name" value="CYSTATHIONINE BETA-SYNTHASE"/>
    <property type="match status" value="1"/>
</dbReference>
<protein>
    <submittedName>
        <fullName evidence="8">Cysteine synthase A</fullName>
    </submittedName>
</protein>
<evidence type="ECO:0000256" key="2">
    <source>
        <dbReference type="ARBA" id="ARBA00022605"/>
    </source>
</evidence>
<name>A0A368DKA7_9PROT</name>